<feature type="binding site" evidence="5 8">
    <location>
        <position position="124"/>
    </location>
    <ligand>
        <name>NAD(+)</name>
        <dbReference type="ChEBI" id="CHEBI:57540"/>
    </ligand>
</feature>
<feature type="binding site" evidence="5 9">
    <location>
        <position position="413"/>
    </location>
    <ligand>
        <name>substrate</name>
    </ligand>
</feature>
<feature type="binding site" evidence="5 10">
    <location>
        <position position="261"/>
    </location>
    <ligand>
        <name>Zn(2+)</name>
        <dbReference type="ChEBI" id="CHEBI:29105"/>
    </ligand>
</feature>
<dbReference type="STRING" id="452.Lspi_0983"/>
<feature type="binding site" evidence="5 9">
    <location>
        <position position="359"/>
    </location>
    <ligand>
        <name>substrate</name>
    </ligand>
</feature>
<feature type="binding site" evidence="5 10">
    <location>
        <position position="359"/>
    </location>
    <ligand>
        <name>Zn(2+)</name>
        <dbReference type="ChEBI" id="CHEBI:29105"/>
    </ligand>
</feature>
<dbReference type="PATRIC" id="fig|452.5.peg.1078"/>
<dbReference type="FunFam" id="3.40.50.1980:FF:000001">
    <property type="entry name" value="Histidinol dehydrogenase"/>
    <property type="match status" value="1"/>
</dbReference>
<evidence type="ECO:0000256" key="6">
    <source>
        <dbReference type="PIRNR" id="PIRNR000099"/>
    </source>
</evidence>
<comment type="catalytic activity">
    <reaction evidence="5">
        <text>L-histidinol + 2 NAD(+) + H2O = L-histidine + 2 NADH + 3 H(+)</text>
        <dbReference type="Rhea" id="RHEA:20641"/>
        <dbReference type="ChEBI" id="CHEBI:15377"/>
        <dbReference type="ChEBI" id="CHEBI:15378"/>
        <dbReference type="ChEBI" id="CHEBI:57540"/>
        <dbReference type="ChEBI" id="CHEBI:57595"/>
        <dbReference type="ChEBI" id="CHEBI:57699"/>
        <dbReference type="ChEBI" id="CHEBI:57945"/>
        <dbReference type="EC" id="1.1.1.23"/>
    </reaction>
</comment>
<evidence type="ECO:0000256" key="11">
    <source>
        <dbReference type="RuleBase" id="RU004175"/>
    </source>
</evidence>
<feature type="binding site" evidence="5 9">
    <location>
        <position position="236"/>
    </location>
    <ligand>
        <name>substrate</name>
    </ligand>
</feature>
<dbReference type="SUPFAM" id="SSF53720">
    <property type="entry name" value="ALDH-like"/>
    <property type="match status" value="1"/>
</dbReference>
<feature type="binding site" evidence="5 10">
    <location>
        <position position="258"/>
    </location>
    <ligand>
        <name>Zn(2+)</name>
        <dbReference type="ChEBI" id="CHEBI:29105"/>
    </ligand>
</feature>
<evidence type="ECO:0000313" key="13">
    <source>
        <dbReference type="Proteomes" id="UP000054877"/>
    </source>
</evidence>
<dbReference type="OrthoDB" id="9805269at2"/>
<evidence type="ECO:0000256" key="4">
    <source>
        <dbReference type="ARBA" id="ARBA00023002"/>
    </source>
</evidence>
<feature type="active site" description="Proton acceptor" evidence="5 7">
    <location>
        <position position="325"/>
    </location>
</feature>
<keyword evidence="13" id="KW-1185">Reference proteome</keyword>
<dbReference type="PROSITE" id="PS00611">
    <property type="entry name" value="HISOL_DEHYDROGENASE"/>
    <property type="match status" value="1"/>
</dbReference>
<dbReference type="AlphaFoldDB" id="A0A0W0Z6R7"/>
<dbReference type="Gene3D" id="3.40.50.1980">
    <property type="entry name" value="Nitrogenase molybdenum iron protein domain"/>
    <property type="match status" value="2"/>
</dbReference>
<evidence type="ECO:0000256" key="5">
    <source>
        <dbReference type="HAMAP-Rule" id="MF_01024"/>
    </source>
</evidence>
<dbReference type="GO" id="GO:0005829">
    <property type="term" value="C:cytosol"/>
    <property type="evidence" value="ECO:0007669"/>
    <property type="project" value="TreeGrafter"/>
</dbReference>
<evidence type="ECO:0000256" key="8">
    <source>
        <dbReference type="PIRSR" id="PIRSR000099-2"/>
    </source>
</evidence>
<dbReference type="HAMAP" id="MF_01024">
    <property type="entry name" value="HisD"/>
    <property type="match status" value="1"/>
</dbReference>
<protein>
    <recommendedName>
        <fullName evidence="5">Histidinol dehydrogenase</fullName>
        <shortName evidence="5">HDH</shortName>
        <ecNumber evidence="5">1.1.1.23</ecNumber>
    </recommendedName>
</protein>
<evidence type="ECO:0000256" key="10">
    <source>
        <dbReference type="PIRSR" id="PIRSR000099-4"/>
    </source>
</evidence>
<evidence type="ECO:0000256" key="1">
    <source>
        <dbReference type="ARBA" id="ARBA00010178"/>
    </source>
</evidence>
<dbReference type="EC" id="1.1.1.23" evidence="5"/>
<dbReference type="PANTHER" id="PTHR21256">
    <property type="entry name" value="HISTIDINOL DEHYDROGENASE HDH"/>
    <property type="match status" value="1"/>
</dbReference>
<sequence>MLAVYQSDVLSRTAKNKLLARPQDTYPMQDQTLNIINAVKEGGDKAMRAFTREFDGVDIGDVRVTPEELLSAAIDREAEEAILTAINNLRIYHQATRPETTTVRITDGVLITRRYQPIQRVGLYVPGGRNTPLVSSLLMQAIPAAIAGCPVKIVCTPPDSQGGIDPHLLVAARLCGIDTLFKVGGAQAIAAMAYGTETIPKVDKIFGPGNRFVTTAKTLVSIDPNGAGIDMPAGPSEVMVAADDHANPDLVAADLLAQAEHGPDSQVVLLCDSQAFAKRVNDSLITQLSGLSRKPVIAQALQHSVILVCDDREETTRLINDYAPEHLIINRNDADILEKGITAAGTIFIGPWGAETLGDYVTGSNHVLPTGGYARSHSGLGTMDFLTAMTVQAITAQGLASLGKAACTLARLEGLDAHANAVQQRLSIQEKHDVSA</sequence>
<gene>
    <name evidence="5 12" type="primary">hisD</name>
    <name evidence="12" type="ORF">Lspi_0983</name>
</gene>
<evidence type="ECO:0000256" key="7">
    <source>
        <dbReference type="PIRSR" id="PIRSR000099-1"/>
    </source>
</evidence>
<dbReference type="InterPro" id="IPR016161">
    <property type="entry name" value="Ald_DH/histidinol_DH"/>
</dbReference>
<dbReference type="Proteomes" id="UP000054877">
    <property type="component" value="Unassembled WGS sequence"/>
</dbReference>
<accession>A0A0W0Z6R7</accession>
<feature type="binding site" evidence="5 9">
    <location>
        <position position="261"/>
    </location>
    <ligand>
        <name>substrate</name>
    </ligand>
</feature>
<feature type="binding site" evidence="5 8">
    <location>
        <position position="187"/>
    </location>
    <ligand>
        <name>NAD(+)</name>
        <dbReference type="ChEBI" id="CHEBI:57540"/>
    </ligand>
</feature>
<proteinExistence type="inferred from homology"/>
<keyword evidence="2 5" id="KW-0479">Metal-binding</keyword>
<dbReference type="CDD" id="cd06572">
    <property type="entry name" value="Histidinol_dh"/>
    <property type="match status" value="1"/>
</dbReference>
<comment type="function">
    <text evidence="5">Catalyzes the sequential NAD-dependent oxidations of L-histidinol to L-histidinaldehyde and then to L-histidine.</text>
</comment>
<comment type="pathway">
    <text evidence="5">Amino-acid biosynthesis; L-histidine biosynthesis; L-histidine from 5-phospho-alpha-D-ribose 1-diphosphate: step 9/9.</text>
</comment>
<dbReference type="EMBL" id="LNYX01000012">
    <property type="protein sequence ID" value="KTD64816.1"/>
    <property type="molecule type" value="Genomic_DNA"/>
</dbReference>
<reference evidence="12 13" key="1">
    <citation type="submission" date="2015-11" db="EMBL/GenBank/DDBJ databases">
        <title>Genomic analysis of 38 Legionella species identifies large and diverse effector repertoires.</title>
        <authorList>
            <person name="Burstein D."/>
            <person name="Amaro F."/>
            <person name="Zusman T."/>
            <person name="Lifshitz Z."/>
            <person name="Cohen O."/>
            <person name="Gilbert J.A."/>
            <person name="Pupko T."/>
            <person name="Shuman H.A."/>
            <person name="Segal G."/>
        </authorList>
    </citation>
    <scope>NUCLEOTIDE SEQUENCE [LARGE SCALE GENOMIC DNA]</scope>
    <source>
        <strain evidence="12 13">Mt.St.Helens-9</strain>
    </source>
</reference>
<comment type="similarity">
    <text evidence="1 5 6 11">Belongs to the histidinol dehydrogenase family.</text>
</comment>
<dbReference type="InterPro" id="IPR012131">
    <property type="entry name" value="Hstdl_DH"/>
</dbReference>
<dbReference type="NCBIfam" id="TIGR00069">
    <property type="entry name" value="hisD"/>
    <property type="match status" value="1"/>
</dbReference>
<keyword evidence="5 8" id="KW-0520">NAD</keyword>
<evidence type="ECO:0000256" key="3">
    <source>
        <dbReference type="ARBA" id="ARBA00022833"/>
    </source>
</evidence>
<dbReference type="RefSeq" id="WP_058482917.1">
    <property type="nucleotide sequence ID" value="NZ_CAAAII010000003.1"/>
</dbReference>
<keyword evidence="5" id="KW-0028">Amino-acid biosynthesis</keyword>
<dbReference type="UniPathway" id="UPA00031">
    <property type="reaction ID" value="UER00014"/>
</dbReference>
<evidence type="ECO:0000256" key="9">
    <source>
        <dbReference type="PIRSR" id="PIRSR000099-3"/>
    </source>
</evidence>
<organism evidence="12 13">
    <name type="scientific">Legionella spiritensis</name>
    <dbReference type="NCBI Taxonomy" id="452"/>
    <lineage>
        <taxon>Bacteria</taxon>
        <taxon>Pseudomonadati</taxon>
        <taxon>Pseudomonadota</taxon>
        <taxon>Gammaproteobacteria</taxon>
        <taxon>Legionellales</taxon>
        <taxon>Legionellaceae</taxon>
        <taxon>Legionella</taxon>
    </lineage>
</organism>
<comment type="caution">
    <text evidence="12">The sequence shown here is derived from an EMBL/GenBank/DDBJ whole genome shotgun (WGS) entry which is preliminary data.</text>
</comment>
<feature type="binding site" evidence="5 9">
    <location>
        <position position="326"/>
    </location>
    <ligand>
        <name>substrate</name>
    </ligand>
</feature>
<dbReference type="PANTHER" id="PTHR21256:SF2">
    <property type="entry name" value="HISTIDINE BIOSYNTHESIS TRIFUNCTIONAL PROTEIN"/>
    <property type="match status" value="1"/>
</dbReference>
<keyword evidence="5" id="KW-0368">Histidine biosynthesis</keyword>
<dbReference type="Pfam" id="PF00815">
    <property type="entry name" value="Histidinol_dh"/>
    <property type="match status" value="1"/>
</dbReference>
<dbReference type="GO" id="GO:0051287">
    <property type="term" value="F:NAD binding"/>
    <property type="evidence" value="ECO:0007669"/>
    <property type="project" value="InterPro"/>
</dbReference>
<dbReference type="PRINTS" id="PR00083">
    <property type="entry name" value="HOLDHDRGNASE"/>
</dbReference>
<keyword evidence="4 5" id="KW-0560">Oxidoreductase</keyword>
<feature type="binding site" evidence="5 10">
    <location>
        <position position="418"/>
    </location>
    <ligand>
        <name>Zn(2+)</name>
        <dbReference type="ChEBI" id="CHEBI:29105"/>
    </ligand>
</feature>
<evidence type="ECO:0000256" key="2">
    <source>
        <dbReference type="ARBA" id="ARBA00022723"/>
    </source>
</evidence>
<feature type="binding site" evidence="5 8">
    <location>
        <position position="210"/>
    </location>
    <ligand>
        <name>NAD(+)</name>
        <dbReference type="ChEBI" id="CHEBI:57540"/>
    </ligand>
</feature>
<dbReference type="GO" id="GO:0004399">
    <property type="term" value="F:histidinol dehydrogenase activity"/>
    <property type="evidence" value="ECO:0007669"/>
    <property type="project" value="UniProtKB-UniRule"/>
</dbReference>
<name>A0A0W0Z6R7_LEGSP</name>
<feature type="binding site" evidence="5 9">
    <location>
        <position position="258"/>
    </location>
    <ligand>
        <name>substrate</name>
    </ligand>
</feature>
<keyword evidence="3 5" id="KW-0862">Zinc</keyword>
<comment type="cofactor">
    <cofactor evidence="5 10">
        <name>Zn(2+)</name>
        <dbReference type="ChEBI" id="CHEBI:29105"/>
    </cofactor>
    <text evidence="5 10">Binds 1 zinc ion per subunit.</text>
</comment>
<dbReference type="PIRSF" id="PIRSF000099">
    <property type="entry name" value="Histidinol_dh"/>
    <property type="match status" value="1"/>
</dbReference>
<dbReference type="InterPro" id="IPR022695">
    <property type="entry name" value="Histidinol_DH_monofunct"/>
</dbReference>
<dbReference type="GO" id="GO:0000105">
    <property type="term" value="P:L-histidine biosynthetic process"/>
    <property type="evidence" value="ECO:0007669"/>
    <property type="project" value="UniProtKB-UniRule"/>
</dbReference>
<feature type="binding site" evidence="5 9">
    <location>
        <position position="418"/>
    </location>
    <ligand>
        <name>substrate</name>
    </ligand>
</feature>
<evidence type="ECO:0000313" key="12">
    <source>
        <dbReference type="EMBL" id="KTD64816.1"/>
    </source>
</evidence>
<dbReference type="GO" id="GO:0008270">
    <property type="term" value="F:zinc ion binding"/>
    <property type="evidence" value="ECO:0007669"/>
    <property type="project" value="UniProtKB-UniRule"/>
</dbReference>
<feature type="active site" description="Proton acceptor" evidence="5 7">
    <location>
        <position position="326"/>
    </location>
</feature>
<dbReference type="InterPro" id="IPR001692">
    <property type="entry name" value="Histidinol_DH_CS"/>
</dbReference>
<dbReference type="Gene3D" id="1.20.5.1300">
    <property type="match status" value="1"/>
</dbReference>